<proteinExistence type="predicted"/>
<sequence length="190" mass="22654">MQKLFEHINKYTSIDTAAFEEIISFFTIKSVSKKENIYTAESKALHHYFVLNGCIHLYFINDRGAEQTLQFAIENWWITDYLAFQNNRSSEFCIQAVEKSEILQITYQDQEELLRRFPQMETYFRKVYQTAYGAAMMRIKYIFSYSKEDIYFEFKDAFPNFVNNVPQYLVATYLGLSPEYVSKLRRKSIS</sequence>
<evidence type="ECO:0000313" key="3">
    <source>
        <dbReference type="Proteomes" id="UP000232673"/>
    </source>
</evidence>
<protein>
    <submittedName>
        <fullName evidence="2">Cyclic nucleotide-binding protein</fullName>
    </submittedName>
</protein>
<dbReference type="InterPro" id="IPR018490">
    <property type="entry name" value="cNMP-bd_dom_sf"/>
</dbReference>
<dbReference type="AlphaFoldDB" id="A0A2N0TQM1"/>
<comment type="caution">
    <text evidence="2">The sequence shown here is derived from an EMBL/GenBank/DDBJ whole genome shotgun (WGS) entry which is preliminary data.</text>
</comment>
<evidence type="ECO:0000259" key="1">
    <source>
        <dbReference type="Pfam" id="PF00027"/>
    </source>
</evidence>
<dbReference type="CDD" id="cd00038">
    <property type="entry name" value="CAP_ED"/>
    <property type="match status" value="1"/>
</dbReference>
<dbReference type="Pfam" id="PF00027">
    <property type="entry name" value="cNMP_binding"/>
    <property type="match status" value="1"/>
</dbReference>
<dbReference type="InterPro" id="IPR014710">
    <property type="entry name" value="RmlC-like_jellyroll"/>
</dbReference>
<reference evidence="2 3" key="1">
    <citation type="submission" date="2015-10" db="EMBL/GenBank/DDBJ databases">
        <title>Draft genome sequence of Salegentibacter salinarum KCTC 12975.</title>
        <authorList>
            <person name="Lin W."/>
            <person name="Zheng Q."/>
        </authorList>
    </citation>
    <scope>NUCLEOTIDE SEQUENCE [LARGE SCALE GENOMIC DNA]</scope>
    <source>
        <strain evidence="2 3">KCTC 12975</strain>
    </source>
</reference>
<dbReference type="Proteomes" id="UP000232673">
    <property type="component" value="Unassembled WGS sequence"/>
</dbReference>
<dbReference type="Gene3D" id="2.60.120.10">
    <property type="entry name" value="Jelly Rolls"/>
    <property type="match status" value="1"/>
</dbReference>
<dbReference type="OrthoDB" id="1092431at2"/>
<feature type="domain" description="Cyclic nucleotide-binding" evidence="1">
    <location>
        <begin position="29"/>
        <end position="116"/>
    </location>
</feature>
<evidence type="ECO:0000313" key="2">
    <source>
        <dbReference type="EMBL" id="PKD17031.1"/>
    </source>
</evidence>
<accession>A0A2N0TQM1</accession>
<name>A0A2N0TQM1_9FLAO</name>
<organism evidence="2 3">
    <name type="scientific">Salegentibacter salinarum</name>
    <dbReference type="NCBI Taxonomy" id="447422"/>
    <lineage>
        <taxon>Bacteria</taxon>
        <taxon>Pseudomonadati</taxon>
        <taxon>Bacteroidota</taxon>
        <taxon>Flavobacteriia</taxon>
        <taxon>Flavobacteriales</taxon>
        <taxon>Flavobacteriaceae</taxon>
        <taxon>Salegentibacter</taxon>
    </lineage>
</organism>
<dbReference type="STRING" id="447422.SAMN05660903_01269"/>
<dbReference type="EMBL" id="LKTS01000044">
    <property type="protein sequence ID" value="PKD17031.1"/>
    <property type="molecule type" value="Genomic_DNA"/>
</dbReference>
<dbReference type="SUPFAM" id="SSF51206">
    <property type="entry name" value="cAMP-binding domain-like"/>
    <property type="match status" value="1"/>
</dbReference>
<gene>
    <name evidence="2" type="ORF">APR41_06235</name>
</gene>
<dbReference type="RefSeq" id="WP_079712388.1">
    <property type="nucleotide sequence ID" value="NZ_FUZC01000004.1"/>
</dbReference>
<keyword evidence="3" id="KW-1185">Reference proteome</keyword>
<dbReference type="InterPro" id="IPR000595">
    <property type="entry name" value="cNMP-bd_dom"/>
</dbReference>